<accession>A0AAV1RG32</accession>
<dbReference type="PANTHER" id="PTHR36048:SF1">
    <property type="entry name" value="RIBOSOME MATURATION FACTOR"/>
    <property type="match status" value="1"/>
</dbReference>
<sequence length="245" mass="27680">MFNNPAYEKAIKVRRYMDSRPLVRQGALAQRRSNFHGNQFPLTSEAARKAAVAPFRNRNFGRNFVGNSNNARYNAMQFGKFDELCHMVFRLVVSSHSFVEFQYMTGWVTSGPSGYSQPVPGVFCCLDGMRIGSQSFRSAAYVEFLQVLIDCDAVWSGEYSIGFRAGGFIVQRRATNGAFATKSSPHQNQQQLQGDGGAKQRPQTLDSLFANMKEQRTKVFSRQNNAMRYNGGGRRPRVPWARGRF</sequence>
<evidence type="ECO:0000256" key="1">
    <source>
        <dbReference type="SAM" id="MobiDB-lite"/>
    </source>
</evidence>
<evidence type="ECO:0000313" key="2">
    <source>
        <dbReference type="EMBL" id="CAK7335731.1"/>
    </source>
</evidence>
<reference evidence="2 3" key="1">
    <citation type="submission" date="2024-01" db="EMBL/GenBank/DDBJ databases">
        <authorList>
            <person name="Waweru B."/>
        </authorList>
    </citation>
    <scope>NUCLEOTIDE SEQUENCE [LARGE SCALE GENOMIC DNA]</scope>
</reference>
<evidence type="ECO:0000313" key="3">
    <source>
        <dbReference type="Proteomes" id="UP001314170"/>
    </source>
</evidence>
<feature type="region of interest" description="Disordered" evidence="1">
    <location>
        <begin position="180"/>
        <end position="200"/>
    </location>
</feature>
<feature type="region of interest" description="Disordered" evidence="1">
    <location>
        <begin position="226"/>
        <end position="245"/>
    </location>
</feature>
<organism evidence="2 3">
    <name type="scientific">Dovyalis caffra</name>
    <dbReference type="NCBI Taxonomy" id="77055"/>
    <lineage>
        <taxon>Eukaryota</taxon>
        <taxon>Viridiplantae</taxon>
        <taxon>Streptophyta</taxon>
        <taxon>Embryophyta</taxon>
        <taxon>Tracheophyta</taxon>
        <taxon>Spermatophyta</taxon>
        <taxon>Magnoliopsida</taxon>
        <taxon>eudicotyledons</taxon>
        <taxon>Gunneridae</taxon>
        <taxon>Pentapetalae</taxon>
        <taxon>rosids</taxon>
        <taxon>fabids</taxon>
        <taxon>Malpighiales</taxon>
        <taxon>Salicaceae</taxon>
        <taxon>Flacourtieae</taxon>
        <taxon>Dovyalis</taxon>
    </lineage>
</organism>
<name>A0AAV1RG32_9ROSI</name>
<dbReference type="AlphaFoldDB" id="A0AAV1RG32"/>
<dbReference type="Proteomes" id="UP001314170">
    <property type="component" value="Unassembled WGS sequence"/>
</dbReference>
<dbReference type="PANTHER" id="PTHR36048">
    <property type="entry name" value="RIBOSOME MATURATION FACTOR"/>
    <property type="match status" value="1"/>
</dbReference>
<protein>
    <submittedName>
        <fullName evidence="2">Uncharacterized protein</fullName>
    </submittedName>
</protein>
<gene>
    <name evidence="2" type="ORF">DCAF_LOCUS10732</name>
</gene>
<proteinExistence type="predicted"/>
<comment type="caution">
    <text evidence="2">The sequence shown here is derived from an EMBL/GenBank/DDBJ whole genome shotgun (WGS) entry which is preliminary data.</text>
</comment>
<dbReference type="EMBL" id="CAWUPB010000994">
    <property type="protein sequence ID" value="CAK7335731.1"/>
    <property type="molecule type" value="Genomic_DNA"/>
</dbReference>
<keyword evidence="3" id="KW-1185">Reference proteome</keyword>
<feature type="compositionally biased region" description="Polar residues" evidence="1">
    <location>
        <begin position="181"/>
        <end position="193"/>
    </location>
</feature>